<proteinExistence type="predicted"/>
<comment type="caution">
    <text evidence="1">The sequence shown here is derived from an EMBL/GenBank/DDBJ whole genome shotgun (WGS) entry which is preliminary data.</text>
</comment>
<sequence length="114" mass="12949">MDESSVTPAVTLEHFDFPHLTSVEWQALHRLSVVPGRTIVTSLLSKATSDDQRAYIQDFMVRELPEAVRRVLTPSRTLHHDDIKMETSTYSGDGPDRLPLNRCFREVDIALASR</sequence>
<accession>A0ABN8C3V0</accession>
<dbReference type="Proteomes" id="UP001157938">
    <property type="component" value="Unassembled WGS sequence"/>
</dbReference>
<name>A0ABN8C3V0_9STRA</name>
<gene>
    <name evidence="1" type="ORF">PFR001_LOCUS4247</name>
</gene>
<organism evidence="1 2">
    <name type="scientific">Peronospora farinosa</name>
    <dbReference type="NCBI Taxonomy" id="134698"/>
    <lineage>
        <taxon>Eukaryota</taxon>
        <taxon>Sar</taxon>
        <taxon>Stramenopiles</taxon>
        <taxon>Oomycota</taxon>
        <taxon>Peronosporomycetes</taxon>
        <taxon>Peronosporales</taxon>
        <taxon>Peronosporaceae</taxon>
        <taxon>Peronospora</taxon>
    </lineage>
</organism>
<evidence type="ECO:0000313" key="2">
    <source>
        <dbReference type="Proteomes" id="UP001157938"/>
    </source>
</evidence>
<reference evidence="1 2" key="1">
    <citation type="submission" date="2021-11" db="EMBL/GenBank/DDBJ databases">
        <authorList>
            <person name="Islam A."/>
            <person name="Islam S."/>
            <person name="Flora M.S."/>
            <person name="Rahman M."/>
            <person name="Ziaur R.M."/>
            <person name="Epstein J.H."/>
            <person name="Hassan M."/>
            <person name="Klassen M."/>
            <person name="Woodard K."/>
            <person name="Webb A."/>
            <person name="Webby R.J."/>
            <person name="El Zowalaty M.E."/>
        </authorList>
    </citation>
    <scope>NUCLEOTIDE SEQUENCE [LARGE SCALE GENOMIC DNA]</scope>
    <source>
        <strain evidence="1">Pf1</strain>
    </source>
</reference>
<keyword evidence="2" id="KW-1185">Reference proteome</keyword>
<protein>
    <submittedName>
        <fullName evidence="1">Uncharacterized protein</fullName>
    </submittedName>
</protein>
<dbReference type="EMBL" id="CAKLBC010000879">
    <property type="protein sequence ID" value="CAH0488782.1"/>
    <property type="molecule type" value="Genomic_DNA"/>
</dbReference>
<evidence type="ECO:0000313" key="1">
    <source>
        <dbReference type="EMBL" id="CAH0488782.1"/>
    </source>
</evidence>